<protein>
    <submittedName>
        <fullName evidence="2">Uncharacterized protein</fullName>
    </submittedName>
</protein>
<evidence type="ECO:0000313" key="2">
    <source>
        <dbReference type="EMBL" id="MFD1709578.1"/>
    </source>
</evidence>
<comment type="caution">
    <text evidence="2">The sequence shown here is derived from an EMBL/GenBank/DDBJ whole genome shotgun (WGS) entry which is preliminary data.</text>
</comment>
<accession>A0ABW4KQ18</accession>
<evidence type="ECO:0000313" key="3">
    <source>
        <dbReference type="Proteomes" id="UP001597304"/>
    </source>
</evidence>
<organism evidence="2 3">
    <name type="scientific">Ottowia flava</name>
    <dbReference type="NCBI Taxonomy" id="2675430"/>
    <lineage>
        <taxon>Bacteria</taxon>
        <taxon>Pseudomonadati</taxon>
        <taxon>Pseudomonadota</taxon>
        <taxon>Betaproteobacteria</taxon>
        <taxon>Burkholderiales</taxon>
        <taxon>Comamonadaceae</taxon>
        <taxon>Ottowia</taxon>
    </lineage>
</organism>
<feature type="compositionally biased region" description="Low complexity" evidence="1">
    <location>
        <begin position="87"/>
        <end position="100"/>
    </location>
</feature>
<sequence length="490" mass="51329">IDPVTTSALRLLNRAVGSAMRIVGTDDPASGFASDFLGGLIHAGAATQDAVSEPHDPQGESVDEQTQDEYPGPVSTQGEEPVGARPAAGEESAGSVGGASAVVAGGDLPSEAEMAFWADRQAALDEYLDLSVGSESAPFDDGFDEVGFENDPSDPEANEGVGNDLRPDRTQPTGGSLSWADSAVAGNTATSEVAQGELARIEAILEQPGNKLTRAGLYNQLAIERFPELSPADQIEVLRAFDTYADTLNSMDGYVLSGLAPGSLEARRADLAMKIAADFARQAGTIPSEAGFGADARAGMNVGMAMMINGIVGRDRLGVGSPGRRIIEVADFQPSAGSSPSRPLPSAAAPQTREIIDLLATGPRDEVIIGSGRALGARLPQDVEVSPVSPQRLDLEDRVVGKSPTQNAVMRADVAMLERMGVREIRINQQHINGNNVRVGINKPDVQGTLPDGRRIVIEYDTDKSNRGAAHAARALNNDPSIIVILKRVN</sequence>
<feature type="non-terminal residue" evidence="2">
    <location>
        <position position="1"/>
    </location>
</feature>
<evidence type="ECO:0000256" key="1">
    <source>
        <dbReference type="SAM" id="MobiDB-lite"/>
    </source>
</evidence>
<feature type="compositionally biased region" description="Acidic residues" evidence="1">
    <location>
        <begin position="141"/>
        <end position="157"/>
    </location>
</feature>
<name>A0ABW4KQ18_9BURK</name>
<reference evidence="3" key="1">
    <citation type="journal article" date="2019" name="Int. J. Syst. Evol. Microbiol.">
        <title>The Global Catalogue of Microorganisms (GCM) 10K type strain sequencing project: providing services to taxonomists for standard genome sequencing and annotation.</title>
        <authorList>
            <consortium name="The Broad Institute Genomics Platform"/>
            <consortium name="The Broad Institute Genome Sequencing Center for Infectious Disease"/>
            <person name="Wu L."/>
            <person name="Ma J."/>
        </authorList>
    </citation>
    <scope>NUCLEOTIDE SEQUENCE [LARGE SCALE GENOMIC DNA]</scope>
    <source>
        <strain evidence="3">LMG 29247</strain>
    </source>
</reference>
<dbReference type="RefSeq" id="WP_377615038.1">
    <property type="nucleotide sequence ID" value="NZ_JBHUEJ010000008.1"/>
</dbReference>
<feature type="region of interest" description="Disordered" evidence="1">
    <location>
        <begin position="45"/>
        <end position="100"/>
    </location>
</feature>
<dbReference type="EMBL" id="JBHUEJ010000008">
    <property type="protein sequence ID" value="MFD1709578.1"/>
    <property type="molecule type" value="Genomic_DNA"/>
</dbReference>
<proteinExistence type="predicted"/>
<dbReference type="Proteomes" id="UP001597304">
    <property type="component" value="Unassembled WGS sequence"/>
</dbReference>
<feature type="region of interest" description="Disordered" evidence="1">
    <location>
        <begin position="135"/>
        <end position="180"/>
    </location>
</feature>
<keyword evidence="3" id="KW-1185">Reference proteome</keyword>
<gene>
    <name evidence="2" type="ORF">ACFSF0_03095</name>
</gene>